<evidence type="ECO:0000313" key="1">
    <source>
        <dbReference type="EMBL" id="TDP90515.1"/>
    </source>
</evidence>
<comment type="caution">
    <text evidence="1">The sequence shown here is derived from an EMBL/GenBank/DDBJ whole genome shotgun (WGS) entry which is preliminary data.</text>
</comment>
<evidence type="ECO:0000313" key="2">
    <source>
        <dbReference type="Proteomes" id="UP000295444"/>
    </source>
</evidence>
<accession>A0A4R6RW17</accession>
<organism evidence="1 2">
    <name type="scientific">Labedaea rhizosphaerae</name>
    <dbReference type="NCBI Taxonomy" id="598644"/>
    <lineage>
        <taxon>Bacteria</taxon>
        <taxon>Bacillati</taxon>
        <taxon>Actinomycetota</taxon>
        <taxon>Actinomycetes</taxon>
        <taxon>Pseudonocardiales</taxon>
        <taxon>Pseudonocardiaceae</taxon>
        <taxon>Labedaea</taxon>
    </lineage>
</organism>
<gene>
    <name evidence="1" type="ORF">EV186_11055</name>
</gene>
<protein>
    <submittedName>
        <fullName evidence="1">Uncharacterized protein</fullName>
    </submittedName>
</protein>
<keyword evidence="2" id="KW-1185">Reference proteome</keyword>
<dbReference type="Proteomes" id="UP000295444">
    <property type="component" value="Unassembled WGS sequence"/>
</dbReference>
<dbReference type="AlphaFoldDB" id="A0A4R6RW17"/>
<dbReference type="EMBL" id="SNXZ01000010">
    <property type="protein sequence ID" value="TDP90515.1"/>
    <property type="molecule type" value="Genomic_DNA"/>
</dbReference>
<proteinExistence type="predicted"/>
<reference evidence="1 2" key="1">
    <citation type="submission" date="2019-03" db="EMBL/GenBank/DDBJ databases">
        <title>Genomic Encyclopedia of Type Strains, Phase IV (KMG-IV): sequencing the most valuable type-strain genomes for metagenomic binning, comparative biology and taxonomic classification.</title>
        <authorList>
            <person name="Goeker M."/>
        </authorList>
    </citation>
    <scope>NUCLEOTIDE SEQUENCE [LARGE SCALE GENOMIC DNA]</scope>
    <source>
        <strain evidence="1 2">DSM 45361</strain>
    </source>
</reference>
<name>A0A4R6RW17_LABRH</name>
<sequence>MADPWKQTLSCRDVAGRRREVTVSIPAAELELYVQTPPGEVVRLNVDELRWMSQAFTDALRQLEAR</sequence>